<evidence type="ECO:0000256" key="4">
    <source>
        <dbReference type="ARBA" id="ARBA00023136"/>
    </source>
</evidence>
<evidence type="ECO:0000256" key="3">
    <source>
        <dbReference type="ARBA" id="ARBA00022989"/>
    </source>
</evidence>
<dbReference type="Proteomes" id="UP000799770">
    <property type="component" value="Unassembled WGS sequence"/>
</dbReference>
<feature type="region of interest" description="Disordered" evidence="5">
    <location>
        <begin position="700"/>
        <end position="724"/>
    </location>
</feature>
<dbReference type="GO" id="GO:0016020">
    <property type="term" value="C:membrane"/>
    <property type="evidence" value="ECO:0007669"/>
    <property type="project" value="UniProtKB-SubCell"/>
</dbReference>
<keyword evidence="4 6" id="KW-0472">Membrane</keyword>
<evidence type="ECO:0000313" key="7">
    <source>
        <dbReference type="EMBL" id="KAF2106261.1"/>
    </source>
</evidence>
<dbReference type="SUPFAM" id="SSF144083">
    <property type="entry name" value="Magnesium transport protein CorA, transmembrane region"/>
    <property type="match status" value="1"/>
</dbReference>
<feature type="region of interest" description="Disordered" evidence="5">
    <location>
        <begin position="137"/>
        <end position="163"/>
    </location>
</feature>
<dbReference type="Gene3D" id="1.20.58.340">
    <property type="entry name" value="Magnesium transport protein CorA, transmembrane region"/>
    <property type="match status" value="1"/>
</dbReference>
<feature type="transmembrane region" description="Helical" evidence="6">
    <location>
        <begin position="633"/>
        <end position="652"/>
    </location>
</feature>
<organism evidence="7 8">
    <name type="scientific">Lophiotrema nucula</name>
    <dbReference type="NCBI Taxonomy" id="690887"/>
    <lineage>
        <taxon>Eukaryota</taxon>
        <taxon>Fungi</taxon>
        <taxon>Dikarya</taxon>
        <taxon>Ascomycota</taxon>
        <taxon>Pezizomycotina</taxon>
        <taxon>Dothideomycetes</taxon>
        <taxon>Pleosporomycetidae</taxon>
        <taxon>Pleosporales</taxon>
        <taxon>Lophiotremataceae</taxon>
        <taxon>Lophiotrema</taxon>
    </lineage>
</organism>
<keyword evidence="3 6" id="KW-1133">Transmembrane helix</keyword>
<feature type="compositionally biased region" description="Basic and acidic residues" evidence="5">
    <location>
        <begin position="700"/>
        <end position="712"/>
    </location>
</feature>
<accession>A0A6A5YJ79</accession>
<gene>
    <name evidence="7" type="ORF">BDV96DRAFT_607490</name>
</gene>
<dbReference type="InterPro" id="IPR002523">
    <property type="entry name" value="MgTranspt_CorA/ZnTranspt_ZntB"/>
</dbReference>
<keyword evidence="8" id="KW-1185">Reference proteome</keyword>
<protein>
    <recommendedName>
        <fullName evidence="9">Cora-like Mg2+ transporter protein-domain-containing protein</fullName>
    </recommendedName>
</protein>
<dbReference type="GO" id="GO:0046873">
    <property type="term" value="F:metal ion transmembrane transporter activity"/>
    <property type="evidence" value="ECO:0007669"/>
    <property type="project" value="InterPro"/>
</dbReference>
<dbReference type="Pfam" id="PF01544">
    <property type="entry name" value="CorA"/>
    <property type="match status" value="1"/>
</dbReference>
<comment type="subcellular location">
    <subcellularLocation>
        <location evidence="1">Membrane</location>
        <topology evidence="1">Multi-pass membrane protein</topology>
    </subcellularLocation>
</comment>
<evidence type="ECO:0000256" key="1">
    <source>
        <dbReference type="ARBA" id="ARBA00004141"/>
    </source>
</evidence>
<evidence type="ECO:0000256" key="5">
    <source>
        <dbReference type="SAM" id="MobiDB-lite"/>
    </source>
</evidence>
<feature type="transmembrane region" description="Helical" evidence="6">
    <location>
        <begin position="664"/>
        <end position="689"/>
    </location>
</feature>
<dbReference type="OrthoDB" id="5428055at2759"/>
<evidence type="ECO:0008006" key="9">
    <source>
        <dbReference type="Google" id="ProtNLM"/>
    </source>
</evidence>
<evidence type="ECO:0000256" key="2">
    <source>
        <dbReference type="ARBA" id="ARBA00022692"/>
    </source>
</evidence>
<dbReference type="AlphaFoldDB" id="A0A6A5YJ79"/>
<dbReference type="EMBL" id="ML977364">
    <property type="protein sequence ID" value="KAF2106261.1"/>
    <property type="molecule type" value="Genomic_DNA"/>
</dbReference>
<feature type="compositionally biased region" description="Polar residues" evidence="5">
    <location>
        <begin position="151"/>
        <end position="162"/>
    </location>
</feature>
<reference evidence="7" key="1">
    <citation type="journal article" date="2020" name="Stud. Mycol.">
        <title>101 Dothideomycetes genomes: a test case for predicting lifestyles and emergence of pathogens.</title>
        <authorList>
            <person name="Haridas S."/>
            <person name="Albert R."/>
            <person name="Binder M."/>
            <person name="Bloem J."/>
            <person name="Labutti K."/>
            <person name="Salamov A."/>
            <person name="Andreopoulos B."/>
            <person name="Baker S."/>
            <person name="Barry K."/>
            <person name="Bills G."/>
            <person name="Bluhm B."/>
            <person name="Cannon C."/>
            <person name="Castanera R."/>
            <person name="Culley D."/>
            <person name="Daum C."/>
            <person name="Ezra D."/>
            <person name="Gonzalez J."/>
            <person name="Henrissat B."/>
            <person name="Kuo A."/>
            <person name="Liang C."/>
            <person name="Lipzen A."/>
            <person name="Lutzoni F."/>
            <person name="Magnuson J."/>
            <person name="Mondo S."/>
            <person name="Nolan M."/>
            <person name="Ohm R."/>
            <person name="Pangilinan J."/>
            <person name="Park H.-J."/>
            <person name="Ramirez L."/>
            <person name="Alfaro M."/>
            <person name="Sun H."/>
            <person name="Tritt A."/>
            <person name="Yoshinaga Y."/>
            <person name="Zwiers L.-H."/>
            <person name="Turgeon B."/>
            <person name="Goodwin S."/>
            <person name="Spatafora J."/>
            <person name="Crous P."/>
            <person name="Grigoriev I."/>
        </authorList>
    </citation>
    <scope>NUCLEOTIDE SEQUENCE</scope>
    <source>
        <strain evidence="7">CBS 627.86</strain>
    </source>
</reference>
<sequence length="724" mass="81433">MGRGGYNGGDPTVKEPKVDNFYIISPGESTSLKLSTTSQILECGFNLKNEKGGIQPEFGYIVRAKPAKQKQKPGGISYIVSRYKWKRAKQSNRWVAASVLLANAGPLVHEYHRHKPEAPKPRTTVCGRLSKGTEESLETSTWHHRRYPESKTPTLPCNNNPSIAPFQGSPMSSRYDFSAFINSMDDASFAYFSLIHEYASRSLQGNALQYGGLYRALVSQTATDEGLTRISVLEFLSKGSRSTTFATYDDFKNYLDEDTTNEVMRRLIILEDLPLRLVCLLGAHFRIHPTIFARHYSTVDSSTVSDNIAALPSILREHTNDGLEYESDDETQSEDTTRSFTLRYPVTMVRVSAKQHPDPAICPPWLKPSSRLMDQSAYPKFIAERCLTTPSRYSKWDARGETSELEGQVTYWSQVLPKGGWNSLLLVDPCLKDPSHLALINGAAHPNLSREIRYPELEDHYKVELAPDPLQWHPSAAFTKYILHDDILIHYSVANAGPGNTPLAVTPFVRGFAVSTRNVSRHNTDTTISVHQHTARWGVNWEEWIFESITRFITDLSLYRLDVETNMRALGIDIDDLRSHGFVGRREGQMWRYIRSSCIDLQGMFQQLQNSYTQVVALREAQASNVQAKSVRWLTVLGTFFVPLSVVAGVMSMGGDFLPGEKRFWVYFAVVGPVLLIIGAILGAIIGWAKWEHLLQERESEAGSRTEKDGKTWNKIGPGRSTLV</sequence>
<keyword evidence="2 6" id="KW-0812">Transmembrane</keyword>
<name>A0A6A5YJ79_9PLEO</name>
<evidence type="ECO:0000313" key="8">
    <source>
        <dbReference type="Proteomes" id="UP000799770"/>
    </source>
</evidence>
<proteinExistence type="predicted"/>
<dbReference type="InterPro" id="IPR045863">
    <property type="entry name" value="CorA_TM1_TM2"/>
</dbReference>
<evidence type="ECO:0000256" key="6">
    <source>
        <dbReference type="SAM" id="Phobius"/>
    </source>
</evidence>